<name>A0A428E2C2_STRMT</name>
<accession>A0A428E2C2</accession>
<dbReference type="AlphaFoldDB" id="A0A428E2C2"/>
<evidence type="ECO:0000313" key="1">
    <source>
        <dbReference type="EMBL" id="RSJ04082.1"/>
    </source>
</evidence>
<dbReference type="InterPro" id="IPR011006">
    <property type="entry name" value="CheY-like_superfamily"/>
</dbReference>
<evidence type="ECO:0008006" key="3">
    <source>
        <dbReference type="Google" id="ProtNLM"/>
    </source>
</evidence>
<reference evidence="1 2" key="1">
    <citation type="submission" date="2018-11" db="EMBL/GenBank/DDBJ databases">
        <title>Species Designations Belie Phenotypic and Genotypic Heterogeneity in Oral Streptococci.</title>
        <authorList>
            <person name="Velsko I."/>
        </authorList>
    </citation>
    <scope>NUCLEOTIDE SEQUENCE [LARGE SCALE GENOMIC DNA]</scope>
    <source>
        <strain evidence="1 2">BCC33</strain>
    </source>
</reference>
<protein>
    <recommendedName>
        <fullName evidence="3">Response regulator</fullName>
    </recommendedName>
</protein>
<dbReference type="SUPFAM" id="SSF52172">
    <property type="entry name" value="CheY-like"/>
    <property type="match status" value="1"/>
</dbReference>
<dbReference type="Proteomes" id="UP000268311">
    <property type="component" value="Unassembled WGS sequence"/>
</dbReference>
<dbReference type="RefSeq" id="WP_125454041.1">
    <property type="nucleotide sequence ID" value="NZ_RJOF01000006.1"/>
</dbReference>
<proteinExistence type="predicted"/>
<comment type="caution">
    <text evidence="1">The sequence shown here is derived from an EMBL/GenBank/DDBJ whole genome shotgun (WGS) entry which is preliminary data.</text>
</comment>
<dbReference type="EMBL" id="RJOF01000006">
    <property type="protein sequence ID" value="RSJ04082.1"/>
    <property type="molecule type" value="Genomic_DNA"/>
</dbReference>
<organism evidence="1 2">
    <name type="scientific">Streptococcus mitis</name>
    <dbReference type="NCBI Taxonomy" id="28037"/>
    <lineage>
        <taxon>Bacteria</taxon>
        <taxon>Bacillati</taxon>
        <taxon>Bacillota</taxon>
        <taxon>Bacilli</taxon>
        <taxon>Lactobacillales</taxon>
        <taxon>Streptococcaceae</taxon>
        <taxon>Streptococcus</taxon>
        <taxon>Streptococcus mitis group</taxon>
    </lineage>
</organism>
<gene>
    <name evidence="1" type="ORF">D8838_07525</name>
</gene>
<evidence type="ECO:0000313" key="2">
    <source>
        <dbReference type="Proteomes" id="UP000268311"/>
    </source>
</evidence>
<dbReference type="Gene3D" id="3.40.50.2300">
    <property type="match status" value="1"/>
</dbReference>
<sequence>MKILIIEDDKNKRNQIIERLSGYFPDLEFIVKSSFQQGVKTLRSSSFDILLLDMTLPTFDIDINSSGGKIRNFAGMDILDVMQQRKIVLKTIVITQYESFGEELVTISQMKDILRERYNKNFVDIIYYSSSSKSWFESLKKLLGDQYESINR</sequence>